<evidence type="ECO:0000256" key="4">
    <source>
        <dbReference type="ARBA" id="ARBA00012899"/>
    </source>
</evidence>
<dbReference type="PIRSF" id="PIRSF005650">
    <property type="entry name" value="Uridylate_kin"/>
    <property type="match status" value="1"/>
</dbReference>
<keyword evidence="9 15" id="KW-0418">Kinase</keyword>
<evidence type="ECO:0000256" key="5">
    <source>
        <dbReference type="ARBA" id="ARBA00016403"/>
    </source>
</evidence>
<comment type="catalytic activity">
    <reaction evidence="13">
        <text>UMP + ATP = UDP + ADP</text>
        <dbReference type="Rhea" id="RHEA:24400"/>
        <dbReference type="ChEBI" id="CHEBI:30616"/>
        <dbReference type="ChEBI" id="CHEBI:57865"/>
        <dbReference type="ChEBI" id="CHEBI:58223"/>
        <dbReference type="ChEBI" id="CHEBI:456216"/>
        <dbReference type="EC" id="2.7.4.22"/>
    </reaction>
</comment>
<evidence type="ECO:0000256" key="1">
    <source>
        <dbReference type="ARBA" id="ARBA00004496"/>
    </source>
</evidence>
<evidence type="ECO:0000256" key="3">
    <source>
        <dbReference type="ARBA" id="ARBA00007614"/>
    </source>
</evidence>
<dbReference type="PANTHER" id="PTHR42833">
    <property type="entry name" value="URIDYLATE KINASE"/>
    <property type="match status" value="1"/>
</dbReference>
<evidence type="ECO:0000256" key="6">
    <source>
        <dbReference type="ARBA" id="ARBA00022490"/>
    </source>
</evidence>
<dbReference type="GeneID" id="41322147"/>
<accession>A0A3G3II30</accession>
<dbReference type="GO" id="GO:0005524">
    <property type="term" value="F:ATP binding"/>
    <property type="evidence" value="ECO:0007669"/>
    <property type="project" value="UniProtKB-KW"/>
</dbReference>
<dbReference type="Gene3D" id="3.40.1160.10">
    <property type="entry name" value="Acetylglutamate kinase-like"/>
    <property type="match status" value="1"/>
</dbReference>
<dbReference type="Proteomes" id="UP000273278">
    <property type="component" value="Chromosome"/>
</dbReference>
<dbReference type="EC" id="2.7.4.22" evidence="4"/>
<feature type="domain" description="Aspartate/glutamate/uridylate kinase" evidence="14">
    <location>
        <begin position="5"/>
        <end position="205"/>
    </location>
</feature>
<comment type="pathway">
    <text evidence="2">Pyrimidine metabolism; CTP biosynthesis via de novo pathway; UDP from UMP (UMPK route): step 1/1.</text>
</comment>
<evidence type="ECO:0000313" key="15">
    <source>
        <dbReference type="EMBL" id="AYQ55490.1"/>
    </source>
</evidence>
<keyword evidence="10" id="KW-0067">ATP-binding</keyword>
<dbReference type="RefSeq" id="WP_015505264.1">
    <property type="nucleotide sequence ID" value="NZ_CAYARL010000035.1"/>
</dbReference>
<dbReference type="EMBL" id="CP017686">
    <property type="protein sequence ID" value="AYQ55490.1"/>
    <property type="molecule type" value="Genomic_DNA"/>
</dbReference>
<evidence type="ECO:0000256" key="7">
    <source>
        <dbReference type="ARBA" id="ARBA00022679"/>
    </source>
</evidence>
<keyword evidence="7" id="KW-0808">Transferase</keyword>
<protein>
    <recommendedName>
        <fullName evidence="5">Uridylate kinase</fullName>
        <ecNumber evidence="4">2.7.4.22</ecNumber>
    </recommendedName>
    <alternativeName>
        <fullName evidence="12">Uridine monophosphate kinase</fullName>
    </alternativeName>
</protein>
<proteinExistence type="inferred from homology"/>
<gene>
    <name evidence="15" type="ORF">BKD89_06745</name>
</gene>
<dbReference type="PANTHER" id="PTHR42833:SF4">
    <property type="entry name" value="URIDYLATE KINASE PUMPKIN, CHLOROPLASTIC"/>
    <property type="match status" value="1"/>
</dbReference>
<dbReference type="GO" id="GO:0033862">
    <property type="term" value="F:UMP kinase activity"/>
    <property type="evidence" value="ECO:0007669"/>
    <property type="project" value="UniProtKB-EC"/>
</dbReference>
<dbReference type="InterPro" id="IPR011817">
    <property type="entry name" value="Uridylate_kinase"/>
</dbReference>
<dbReference type="GO" id="GO:0005737">
    <property type="term" value="C:cytoplasm"/>
    <property type="evidence" value="ECO:0007669"/>
    <property type="project" value="UniProtKB-SubCell"/>
</dbReference>
<evidence type="ECO:0000259" key="14">
    <source>
        <dbReference type="Pfam" id="PF00696"/>
    </source>
</evidence>
<evidence type="ECO:0000256" key="9">
    <source>
        <dbReference type="ARBA" id="ARBA00022777"/>
    </source>
</evidence>
<name>A0A3G3II30_9ARCH</name>
<evidence type="ECO:0000256" key="8">
    <source>
        <dbReference type="ARBA" id="ARBA00022741"/>
    </source>
</evidence>
<keyword evidence="6" id="KW-0963">Cytoplasm</keyword>
<dbReference type="GO" id="GO:0006225">
    <property type="term" value="P:UDP biosynthetic process"/>
    <property type="evidence" value="ECO:0007669"/>
    <property type="project" value="TreeGrafter"/>
</dbReference>
<evidence type="ECO:0000313" key="16">
    <source>
        <dbReference type="Proteomes" id="UP000273278"/>
    </source>
</evidence>
<dbReference type="InterPro" id="IPR011818">
    <property type="entry name" value="Uridylate_kinase_arch/spir"/>
</dbReference>
<evidence type="ECO:0000256" key="10">
    <source>
        <dbReference type="ARBA" id="ARBA00022840"/>
    </source>
</evidence>
<dbReference type="UniPathway" id="UPA00159">
    <property type="reaction ID" value="UER00275"/>
</dbReference>
<dbReference type="OMA" id="HPAHTTD"/>
<evidence type="ECO:0000256" key="11">
    <source>
        <dbReference type="ARBA" id="ARBA00022975"/>
    </source>
</evidence>
<reference evidence="15 16" key="1">
    <citation type="submission" date="2016-10" db="EMBL/GenBank/DDBJ databases">
        <title>Complete genome of the TMA-utilizing, human hosted archaeon Methanomethylophilus alvus Gen. nov, sp. nov., strain Mx-05, derived from a pure culture.</title>
        <authorList>
            <person name="Brugere J.-F."/>
            <person name="Ben Hania W."/>
            <person name="Chaudhary P.P."/>
            <person name="Gaci N."/>
            <person name="Borrel G."/>
            <person name="Cao Van Tuat L."/>
            <person name="Fardeau M.-L."/>
            <person name="Harris H.M.B."/>
            <person name="O'Toole P.W."/>
            <person name="Ollivier B."/>
        </authorList>
    </citation>
    <scope>NUCLEOTIDE SEQUENCE [LARGE SCALE GENOMIC DNA]</scope>
    <source>
        <strain evidence="15 16">Mx-05</strain>
    </source>
</reference>
<dbReference type="SUPFAM" id="SSF53633">
    <property type="entry name" value="Carbamate kinase-like"/>
    <property type="match status" value="1"/>
</dbReference>
<sequence length="238" mass="25519">MHKDTVVISIGGSILIPDKDDAVYIGKLAEMLKRASESVRIAVVCGGGKIARYYANTGRALGGSEDKLDMMGIDATRINARLLALALGDSSTMDVRPTVKETAEMSEKVGIAVMGGTEPGHTTDAVATMLAEEMGATRVVNATSVDAVYSEDPRKNPDAERYENLTIEQLGHIVYTDHGAGKSSVFDPLGVQIAERCGIDIEIVDGRNLEELEKAILGRPFSGTHISSRRAARNNRFL</sequence>
<evidence type="ECO:0000256" key="13">
    <source>
        <dbReference type="ARBA" id="ARBA00047767"/>
    </source>
</evidence>
<dbReference type="AlphaFoldDB" id="A0A3G3II30"/>
<dbReference type="InterPro" id="IPR001048">
    <property type="entry name" value="Asp/Glu/Uridylate_kinase"/>
</dbReference>
<evidence type="ECO:0000256" key="12">
    <source>
        <dbReference type="ARBA" id="ARBA00032092"/>
    </source>
</evidence>
<comment type="subcellular location">
    <subcellularLocation>
        <location evidence="1">Cytoplasm</location>
    </subcellularLocation>
</comment>
<evidence type="ECO:0000256" key="2">
    <source>
        <dbReference type="ARBA" id="ARBA00004791"/>
    </source>
</evidence>
<dbReference type="InterPro" id="IPR036393">
    <property type="entry name" value="AceGlu_kinase-like_sf"/>
</dbReference>
<dbReference type="NCBIfam" id="TIGR02076">
    <property type="entry name" value="pyrH_arch"/>
    <property type="match status" value="1"/>
</dbReference>
<comment type="similarity">
    <text evidence="3">Belongs to the UMP kinase family.</text>
</comment>
<dbReference type="GO" id="GO:0044210">
    <property type="term" value="P:'de novo' CTP biosynthetic process"/>
    <property type="evidence" value="ECO:0007669"/>
    <property type="project" value="UniProtKB-UniPathway"/>
</dbReference>
<keyword evidence="8" id="KW-0547">Nucleotide-binding</keyword>
<keyword evidence="11" id="KW-0665">Pyrimidine biosynthesis</keyword>
<dbReference type="Pfam" id="PF00696">
    <property type="entry name" value="AA_kinase"/>
    <property type="match status" value="1"/>
</dbReference>
<organism evidence="15 16">
    <name type="scientific">Methanomethylophilus alvi</name>
    <dbReference type="NCBI Taxonomy" id="1291540"/>
    <lineage>
        <taxon>Archaea</taxon>
        <taxon>Methanobacteriati</taxon>
        <taxon>Thermoplasmatota</taxon>
        <taxon>Thermoplasmata</taxon>
        <taxon>Methanomassiliicoccales</taxon>
        <taxon>Methanomethylophilaceae</taxon>
        <taxon>Methanomethylophilus</taxon>
    </lineage>
</organism>